<dbReference type="EMBL" id="VTOU01000002">
    <property type="protein sequence ID" value="TZG27474.1"/>
    <property type="molecule type" value="Genomic_DNA"/>
</dbReference>
<comment type="caution">
    <text evidence="4">The sequence shown here is derived from an EMBL/GenBank/DDBJ whole genome shotgun (WGS) entry which is preliminary data.</text>
</comment>
<dbReference type="InterPro" id="IPR050261">
    <property type="entry name" value="FrsA_esterase"/>
</dbReference>
<gene>
    <name evidence="4" type="ORF">FYJ91_07740</name>
</gene>
<dbReference type="Pfam" id="PF12697">
    <property type="entry name" value="Abhydrolase_6"/>
    <property type="match status" value="1"/>
</dbReference>
<accession>A0A5D9C6Q2</accession>
<evidence type="ECO:0000256" key="1">
    <source>
        <dbReference type="ARBA" id="ARBA00022801"/>
    </source>
</evidence>
<dbReference type="Gene3D" id="3.40.50.1820">
    <property type="entry name" value="alpha/beta hydrolase"/>
    <property type="match status" value="1"/>
</dbReference>
<protein>
    <submittedName>
        <fullName evidence="4">Lysophospholipase</fullName>
    </submittedName>
</protein>
<sequence length="290" mass="30434">MRRWLIGGLALLLVGLGASWFVGSWLVRGHGGTVTPAVAPEKDIRLRASDCIVIAGTYRPGCSANAPAALLLHPKGGGRAAMAGNAKWLSARGFATLAIDLRGHGESTIADHSYGLHESRDAQAAFDWLKARQRGAPVALVGSSLGGAAALLGDDGPIAADALVLQAVFPTIHDAIFNRVAVRTGRVPALILEPLLSGQTWLRLGVSPSRLSPIDAVARYHGPLLLIGGEKDEATPPAEVRAMFARANPPKAIWFAPGLDHAATAGIETPAYRARLLAFLRRSIGAPRCR</sequence>
<dbReference type="InterPro" id="IPR000073">
    <property type="entry name" value="AB_hydrolase_1"/>
</dbReference>
<name>A0A5D9C6Q2_9SPHN</name>
<evidence type="ECO:0000259" key="3">
    <source>
        <dbReference type="Pfam" id="PF12697"/>
    </source>
</evidence>
<dbReference type="PANTHER" id="PTHR22946:SF9">
    <property type="entry name" value="POLYKETIDE TRANSFERASE AF380"/>
    <property type="match status" value="1"/>
</dbReference>
<dbReference type="InterPro" id="IPR029058">
    <property type="entry name" value="AB_hydrolase_fold"/>
</dbReference>
<reference evidence="4 5" key="1">
    <citation type="submission" date="2019-08" db="EMBL/GenBank/DDBJ databases">
        <authorList>
            <person name="Wang G."/>
            <person name="Xu Z."/>
        </authorList>
    </citation>
    <scope>NUCLEOTIDE SEQUENCE [LARGE SCALE GENOMIC DNA]</scope>
    <source>
        <strain evidence="4 5">ZX</strain>
    </source>
</reference>
<comment type="similarity">
    <text evidence="2">Belongs to the AB hydrolase superfamily. FUS2 hydrolase family.</text>
</comment>
<evidence type="ECO:0000313" key="4">
    <source>
        <dbReference type="EMBL" id="TZG27474.1"/>
    </source>
</evidence>
<dbReference type="AlphaFoldDB" id="A0A5D9C6Q2"/>
<proteinExistence type="inferred from homology"/>
<dbReference type="GO" id="GO:0052689">
    <property type="term" value="F:carboxylic ester hydrolase activity"/>
    <property type="evidence" value="ECO:0007669"/>
    <property type="project" value="UniProtKB-ARBA"/>
</dbReference>
<dbReference type="PANTHER" id="PTHR22946">
    <property type="entry name" value="DIENELACTONE HYDROLASE DOMAIN-CONTAINING PROTEIN-RELATED"/>
    <property type="match status" value="1"/>
</dbReference>
<dbReference type="RefSeq" id="WP_149521686.1">
    <property type="nucleotide sequence ID" value="NZ_VTOU01000002.1"/>
</dbReference>
<dbReference type="Proteomes" id="UP000322077">
    <property type="component" value="Unassembled WGS sequence"/>
</dbReference>
<feature type="domain" description="AB hydrolase-1" evidence="3">
    <location>
        <begin position="88"/>
        <end position="262"/>
    </location>
</feature>
<evidence type="ECO:0000256" key="2">
    <source>
        <dbReference type="ARBA" id="ARBA00038115"/>
    </source>
</evidence>
<organism evidence="4 5">
    <name type="scientific">Sphingomonas montanisoli</name>
    <dbReference type="NCBI Taxonomy" id="2606412"/>
    <lineage>
        <taxon>Bacteria</taxon>
        <taxon>Pseudomonadati</taxon>
        <taxon>Pseudomonadota</taxon>
        <taxon>Alphaproteobacteria</taxon>
        <taxon>Sphingomonadales</taxon>
        <taxon>Sphingomonadaceae</taxon>
        <taxon>Sphingomonas</taxon>
    </lineage>
</organism>
<keyword evidence="5" id="KW-1185">Reference proteome</keyword>
<evidence type="ECO:0000313" key="5">
    <source>
        <dbReference type="Proteomes" id="UP000322077"/>
    </source>
</evidence>
<keyword evidence="1" id="KW-0378">Hydrolase</keyword>
<dbReference type="SUPFAM" id="SSF53474">
    <property type="entry name" value="alpha/beta-Hydrolases"/>
    <property type="match status" value="1"/>
</dbReference>